<evidence type="ECO:0000256" key="6">
    <source>
        <dbReference type="PROSITE-ProRule" id="PRU10141"/>
    </source>
</evidence>
<dbReference type="PANTHER" id="PTHR23257:SF824">
    <property type="entry name" value="PROTEIN KINASE DOMAIN-CONTAINING PROTEIN"/>
    <property type="match status" value="1"/>
</dbReference>
<evidence type="ECO:0000259" key="7">
    <source>
        <dbReference type="PROSITE" id="PS50011"/>
    </source>
</evidence>
<dbReference type="GO" id="GO:0007165">
    <property type="term" value="P:signal transduction"/>
    <property type="evidence" value="ECO:0000318"/>
    <property type="project" value="GO_Central"/>
</dbReference>
<dbReference type="InterPro" id="IPR017441">
    <property type="entry name" value="Protein_kinase_ATP_BS"/>
</dbReference>
<dbReference type="PROSITE" id="PS00108">
    <property type="entry name" value="PROTEIN_KINASE_ST"/>
    <property type="match status" value="1"/>
</dbReference>
<dbReference type="PANTHER" id="PTHR23257">
    <property type="entry name" value="SERINE-THREONINE PROTEIN KINASE"/>
    <property type="match status" value="1"/>
</dbReference>
<dbReference type="AlphaFoldDB" id="B9SEM8"/>
<accession>B9SEM8</accession>
<dbReference type="InterPro" id="IPR008271">
    <property type="entry name" value="Ser/Thr_kinase_AS"/>
</dbReference>
<dbReference type="InterPro" id="IPR001245">
    <property type="entry name" value="Ser-Thr/Tyr_kinase_cat_dom"/>
</dbReference>
<evidence type="ECO:0000313" key="8">
    <source>
        <dbReference type="EMBL" id="EEF37887.1"/>
    </source>
</evidence>
<evidence type="ECO:0000256" key="3">
    <source>
        <dbReference type="ARBA" id="ARBA00022741"/>
    </source>
</evidence>
<dbReference type="PROSITE" id="PS50011">
    <property type="entry name" value="PROTEIN_KINASE_DOM"/>
    <property type="match status" value="1"/>
</dbReference>
<protein>
    <submittedName>
        <fullName evidence="8">Serine/threonine protein kinase, putative</fullName>
        <ecNumber evidence="8">2.7.10.2</ecNumber>
    </submittedName>
</protein>
<dbReference type="Pfam" id="PF07714">
    <property type="entry name" value="PK_Tyr_Ser-Thr"/>
    <property type="match status" value="1"/>
</dbReference>
<keyword evidence="2 8" id="KW-0808">Transferase</keyword>
<evidence type="ECO:0000256" key="4">
    <source>
        <dbReference type="ARBA" id="ARBA00022777"/>
    </source>
</evidence>
<dbReference type="GO" id="GO:0004674">
    <property type="term" value="F:protein serine/threonine kinase activity"/>
    <property type="evidence" value="ECO:0007669"/>
    <property type="project" value="UniProtKB-KW"/>
</dbReference>
<dbReference type="STRING" id="3988.B9SEM8"/>
<name>B9SEM8_RICCO</name>
<proteinExistence type="predicted"/>
<dbReference type="CDD" id="cd13999">
    <property type="entry name" value="STKc_MAP3K-like"/>
    <property type="match status" value="1"/>
</dbReference>
<sequence>MIAPPSRQCKKPTPASAITTTTTTVTSSKLKLVCRFNGAFHVKATSTKIIYIGGETRIISVERNMDLPKLRFRISQLCPNLHSFSLKYHLPVSGSGLGSEPKDSPLVSILSDDDVLCMIKEYDKLELYGKHARLWIYVCSCDSNNECDPHNYSDISLRKMNKLLAKQWPLNLRDGNLHVQNNGSVNLNHLHNLMSDHVDAKQDLRRNYYHNGIRNQRDHHQSVGLDGRVSVGKCYYGLRAKSNISKQGQCLRSFYFSKNSGCTRNLSEGRKSLLHSSFYVSREKSGSAVSLFGNSKSRACDFAHVENMECQQDLLTGSPYKPHEVPYQSVCNELLSFSQQKADNISVVYCDLQSSNVPTAECEMDKGIASSVELLDNLSLSSKRVEPPVPSVANNDFATSLLTSKSKHLNLLDGNISTGPEAEKSNADTLHSSAFNAIGVEKSETREGIKCSKLMGGISDDLATRQLQTIKNSDLEHIKELGSGAYGTVYYGKWKGSDVAIKRIKPSCFTEGSMAKDRLVADFWKEAHILGQLHHPNIVAFYGVVTDGPANNLGTVTEYMVNGSLKQVLRRKDRTVDRRKRTILAMDAAIGMEYLHEKNIVHFDLKSPNLLVNMRDPLRPVCKIGDLGLSKIKKRTLVSGGVRGTIPWMAPELLNSNNKMVTEKVDVYSFGIVMWELLTGEEPYADLRSEEIIAGIIKGILRPEVPSWCDPAWRSLMERCWSSDAKSRPAFSEIAKELRAMSAAMNIK</sequence>
<dbReference type="InterPro" id="IPR000270">
    <property type="entry name" value="PB1_dom"/>
</dbReference>
<keyword evidence="3 6" id="KW-0547">Nucleotide-binding</keyword>
<dbReference type="Pfam" id="PF00564">
    <property type="entry name" value="PB1"/>
    <property type="match status" value="1"/>
</dbReference>
<dbReference type="GO" id="GO:0005524">
    <property type="term" value="F:ATP binding"/>
    <property type="evidence" value="ECO:0007669"/>
    <property type="project" value="UniProtKB-UniRule"/>
</dbReference>
<dbReference type="InterPro" id="IPR000719">
    <property type="entry name" value="Prot_kinase_dom"/>
</dbReference>
<dbReference type="GO" id="GO:0004715">
    <property type="term" value="F:non-membrane spanning protein tyrosine kinase activity"/>
    <property type="evidence" value="ECO:0007669"/>
    <property type="project" value="UniProtKB-EC"/>
</dbReference>
<feature type="binding site" evidence="6">
    <location>
        <position position="502"/>
    </location>
    <ligand>
        <name>ATP</name>
        <dbReference type="ChEBI" id="CHEBI:30616"/>
    </ligand>
</feature>
<evidence type="ECO:0000256" key="5">
    <source>
        <dbReference type="ARBA" id="ARBA00022840"/>
    </source>
</evidence>
<dbReference type="Proteomes" id="UP000008311">
    <property type="component" value="Unassembled WGS sequence"/>
</dbReference>
<evidence type="ECO:0000313" key="9">
    <source>
        <dbReference type="Proteomes" id="UP000008311"/>
    </source>
</evidence>
<dbReference type="EC" id="2.7.10.2" evidence="8"/>
<dbReference type="InterPro" id="IPR011009">
    <property type="entry name" value="Kinase-like_dom_sf"/>
</dbReference>
<dbReference type="SUPFAM" id="SSF54277">
    <property type="entry name" value="CAD &amp; PB1 domains"/>
    <property type="match status" value="1"/>
</dbReference>
<dbReference type="SMART" id="SM00220">
    <property type="entry name" value="S_TKc"/>
    <property type="match status" value="1"/>
</dbReference>
<keyword evidence="5 6" id="KW-0067">ATP-binding</keyword>
<dbReference type="eggNOG" id="KOG0192">
    <property type="taxonomic scope" value="Eukaryota"/>
</dbReference>
<reference evidence="9" key="1">
    <citation type="journal article" date="2010" name="Nat. Biotechnol.">
        <title>Draft genome sequence of the oilseed species Ricinus communis.</title>
        <authorList>
            <person name="Chan A.P."/>
            <person name="Crabtree J."/>
            <person name="Zhao Q."/>
            <person name="Lorenzi H."/>
            <person name="Orvis J."/>
            <person name="Puiu D."/>
            <person name="Melake-Berhan A."/>
            <person name="Jones K.M."/>
            <person name="Redman J."/>
            <person name="Chen G."/>
            <person name="Cahoon E.B."/>
            <person name="Gedil M."/>
            <person name="Stanke M."/>
            <person name="Haas B.J."/>
            <person name="Wortman J.R."/>
            <person name="Fraser-Liggett C.M."/>
            <person name="Ravel J."/>
            <person name="Rabinowicz P.D."/>
        </authorList>
    </citation>
    <scope>NUCLEOTIDE SEQUENCE [LARGE SCALE GENOMIC DNA]</scope>
    <source>
        <strain evidence="9">cv. Hale</strain>
    </source>
</reference>
<dbReference type="OrthoDB" id="846024at2759"/>
<dbReference type="SMART" id="SM00666">
    <property type="entry name" value="PB1"/>
    <property type="match status" value="1"/>
</dbReference>
<dbReference type="SUPFAM" id="SSF56112">
    <property type="entry name" value="Protein kinase-like (PK-like)"/>
    <property type="match status" value="1"/>
</dbReference>
<evidence type="ECO:0000256" key="2">
    <source>
        <dbReference type="ARBA" id="ARBA00022679"/>
    </source>
</evidence>
<keyword evidence="1 8" id="KW-0723">Serine/threonine-protein kinase</keyword>
<keyword evidence="4 8" id="KW-0418">Kinase</keyword>
<dbReference type="GO" id="GO:0005737">
    <property type="term" value="C:cytoplasm"/>
    <property type="evidence" value="ECO:0000318"/>
    <property type="project" value="GO_Central"/>
</dbReference>
<gene>
    <name evidence="8" type="ORF">RCOM_0220640</name>
</gene>
<evidence type="ECO:0000256" key="1">
    <source>
        <dbReference type="ARBA" id="ARBA00022527"/>
    </source>
</evidence>
<dbReference type="Gene3D" id="3.30.200.20">
    <property type="entry name" value="Phosphorylase Kinase, domain 1"/>
    <property type="match status" value="1"/>
</dbReference>
<dbReference type="PROSITE" id="PS00107">
    <property type="entry name" value="PROTEIN_KINASE_ATP"/>
    <property type="match status" value="1"/>
</dbReference>
<dbReference type="PRINTS" id="PR00109">
    <property type="entry name" value="TYRKINASE"/>
</dbReference>
<dbReference type="KEGG" id="rcu:8275839"/>
<dbReference type="InterPro" id="IPR050167">
    <property type="entry name" value="Ser_Thr_protein_kinase"/>
</dbReference>
<dbReference type="InParanoid" id="B9SEM8"/>
<organism evidence="8 9">
    <name type="scientific">Ricinus communis</name>
    <name type="common">Castor bean</name>
    <dbReference type="NCBI Taxonomy" id="3988"/>
    <lineage>
        <taxon>Eukaryota</taxon>
        <taxon>Viridiplantae</taxon>
        <taxon>Streptophyta</taxon>
        <taxon>Embryophyta</taxon>
        <taxon>Tracheophyta</taxon>
        <taxon>Spermatophyta</taxon>
        <taxon>Magnoliopsida</taxon>
        <taxon>eudicotyledons</taxon>
        <taxon>Gunneridae</taxon>
        <taxon>Pentapetalae</taxon>
        <taxon>rosids</taxon>
        <taxon>fabids</taxon>
        <taxon>Malpighiales</taxon>
        <taxon>Euphorbiaceae</taxon>
        <taxon>Acalyphoideae</taxon>
        <taxon>Acalypheae</taxon>
        <taxon>Ricinus</taxon>
    </lineage>
</organism>
<feature type="domain" description="Protein kinase" evidence="7">
    <location>
        <begin position="475"/>
        <end position="745"/>
    </location>
</feature>
<dbReference type="GO" id="GO:0004672">
    <property type="term" value="F:protein kinase activity"/>
    <property type="evidence" value="ECO:0000318"/>
    <property type="project" value="GO_Central"/>
</dbReference>
<dbReference type="Gene3D" id="1.10.510.10">
    <property type="entry name" value="Transferase(Phosphotransferase) domain 1"/>
    <property type="match status" value="1"/>
</dbReference>
<dbReference type="EMBL" id="EQ973938">
    <property type="protein sequence ID" value="EEF37887.1"/>
    <property type="molecule type" value="Genomic_DNA"/>
</dbReference>
<keyword evidence="9" id="KW-1185">Reference proteome</keyword>